<dbReference type="GeneID" id="96755784"/>
<dbReference type="PANTHER" id="PTHR37809:SF1">
    <property type="entry name" value="RIBOSOMAL PROTEIN S12 METHYLTHIOTRANSFERASE ACCESSORY FACTOR YCAO"/>
    <property type="match status" value="1"/>
</dbReference>
<sequence length="677" mass="73138">MTDAATAARTGRLAETLRPARPTGPETALAAPAAPVAVVGKGALASTIRAALARTHRLVPEEDPACAAVVTAEDGWVTGTEPPRPDVPWLPVRVELGLLVIGPATVPGRAGCARCARTRRQRALGKDSPRAALLERHGDRLADRASPVLTTWACETAAALVASDLGATAGRSTDRAVAFLPLTTMAVDVHRFLPDPACTWCGGLPEDRPPVLMERPRPKPHPDVPRVRDLRADWDELVARYVDGRTGLVRQLDVRTDYPYPMVSAPLHLPGGEQEAGFGRDLDYAACARTALAEALERLGGARPGGRRTTVRSGYAAVADRALCPLDLGLYPPERYAEPDFPYPPYDPGLELNWVWGHSFARDAPVLVPEDYAYYRTRHGNQAARPLAYEVSNGCALGGCLEEAALHGLVELAERDAFLLTWYARLPVPRVDLRTVSDPRVGALAERIRQDSGHRVLAFATTPEHGIPTAWLMAVRPSGPGRPDEPAAVCAAGAHFDPESALRNGLLELAANLGWNRAAFREERDRIAAMVDAPELVREMRDHALLYCHPAAFDRFAFLLGDDGDAERGGLPVEEAFARATCRPRGEDLRDDLAEAVARFTGRGLDVVVVDQTTDEHRAGGLACAKVIVPGLLPMTFGHRMRRTHGLPRLLRLPAELGCRGAPLAEAEINPHPHPFP</sequence>
<name>A0A5J4L649_9ACTN</name>
<dbReference type="NCBIfam" id="TIGR03604">
    <property type="entry name" value="TOMM_cyclo_SagD"/>
    <property type="match status" value="1"/>
</dbReference>
<dbReference type="AlphaFoldDB" id="A0A5J4L649"/>
<dbReference type="Gene3D" id="3.30.1330.230">
    <property type="match status" value="1"/>
</dbReference>
<dbReference type="Proteomes" id="UP000325598">
    <property type="component" value="Unassembled WGS sequence"/>
</dbReference>
<dbReference type="Gene3D" id="3.30.40.250">
    <property type="match status" value="1"/>
</dbReference>
<proteinExistence type="predicted"/>
<keyword evidence="4" id="KW-1185">Reference proteome</keyword>
<evidence type="ECO:0000256" key="1">
    <source>
        <dbReference type="SAM" id="MobiDB-lite"/>
    </source>
</evidence>
<protein>
    <submittedName>
        <fullName evidence="3">SagD family biosynthesis docking scaffold protein</fullName>
    </submittedName>
</protein>
<organism evidence="3 4">
    <name type="scientific">Streptomyces angustmyceticus</name>
    <dbReference type="NCBI Taxonomy" id="285578"/>
    <lineage>
        <taxon>Bacteria</taxon>
        <taxon>Bacillati</taxon>
        <taxon>Actinomycetota</taxon>
        <taxon>Actinomycetes</taxon>
        <taxon>Kitasatosporales</taxon>
        <taxon>Streptomycetaceae</taxon>
        <taxon>Streptomyces</taxon>
    </lineage>
</organism>
<dbReference type="RefSeq" id="WP_086715357.1">
    <property type="nucleotide sequence ID" value="NZ_BLAG01000007.1"/>
</dbReference>
<dbReference type="Gene3D" id="3.30.160.660">
    <property type="match status" value="1"/>
</dbReference>
<evidence type="ECO:0000313" key="4">
    <source>
        <dbReference type="Proteomes" id="UP000325598"/>
    </source>
</evidence>
<evidence type="ECO:0000313" key="3">
    <source>
        <dbReference type="EMBL" id="GES29837.1"/>
    </source>
</evidence>
<evidence type="ECO:0000259" key="2">
    <source>
        <dbReference type="PROSITE" id="PS51664"/>
    </source>
</evidence>
<dbReference type="EMBL" id="BLAG01000007">
    <property type="protein sequence ID" value="GES29837.1"/>
    <property type="molecule type" value="Genomic_DNA"/>
</dbReference>
<dbReference type="PANTHER" id="PTHR37809">
    <property type="entry name" value="RIBOSOMAL PROTEIN S12 METHYLTHIOTRANSFERASE ACCESSORY FACTOR YCAO"/>
    <property type="match status" value="1"/>
</dbReference>
<dbReference type="Gene3D" id="3.40.50.720">
    <property type="entry name" value="NAD(P)-binding Rossmann-like Domain"/>
    <property type="match status" value="1"/>
</dbReference>
<dbReference type="InterPro" id="IPR003776">
    <property type="entry name" value="YcaO-like_dom"/>
</dbReference>
<gene>
    <name evidence="3" type="ORF">San01_23240</name>
</gene>
<dbReference type="Pfam" id="PF02624">
    <property type="entry name" value="YcaO"/>
    <property type="match status" value="1"/>
</dbReference>
<accession>A0A5J4L649</accession>
<feature type="region of interest" description="Disordered" evidence="1">
    <location>
        <begin position="1"/>
        <end position="28"/>
    </location>
</feature>
<dbReference type="OrthoDB" id="2379922at2"/>
<feature type="domain" description="YcaO" evidence="2">
    <location>
        <begin position="279"/>
        <end position="677"/>
    </location>
</feature>
<comment type="caution">
    <text evidence="3">The sequence shown here is derived from an EMBL/GenBank/DDBJ whole genome shotgun (WGS) entry which is preliminary data.</text>
</comment>
<dbReference type="PROSITE" id="PS51664">
    <property type="entry name" value="YCAO"/>
    <property type="match status" value="1"/>
</dbReference>
<dbReference type="InterPro" id="IPR027624">
    <property type="entry name" value="TOMM_cyclo_SagD"/>
</dbReference>
<dbReference type="InterPro" id="IPR022291">
    <property type="entry name" value="Bacteriocin_synth_cyclodeHase"/>
</dbReference>
<dbReference type="NCBIfam" id="TIGR03882">
    <property type="entry name" value="cyclo_dehyd_2"/>
    <property type="match status" value="1"/>
</dbReference>
<reference evidence="3 4" key="1">
    <citation type="submission" date="2019-10" db="EMBL/GenBank/DDBJ databases">
        <title>Whole genome shotgun sequence of Streptomyces angustmyceticus NBRC 3934.</title>
        <authorList>
            <person name="Hosoyama A."/>
            <person name="Ichikawa N."/>
            <person name="Kimura A."/>
            <person name="Kitahashi Y."/>
            <person name="Komaki H."/>
            <person name="Uohara A."/>
        </authorList>
    </citation>
    <scope>NUCLEOTIDE SEQUENCE [LARGE SCALE GENOMIC DNA]</scope>
    <source>
        <strain evidence="3 4">NBRC 3934</strain>
    </source>
</reference>